<evidence type="ECO:0000259" key="1">
    <source>
        <dbReference type="Pfam" id="PF01266"/>
    </source>
</evidence>
<dbReference type="Gene3D" id="3.30.9.10">
    <property type="entry name" value="D-Amino Acid Oxidase, subunit A, domain 2"/>
    <property type="match status" value="1"/>
</dbReference>
<dbReference type="Pfam" id="PF01266">
    <property type="entry name" value="DAO"/>
    <property type="match status" value="1"/>
</dbReference>
<evidence type="ECO:0000313" key="3">
    <source>
        <dbReference type="Proteomes" id="UP001590951"/>
    </source>
</evidence>
<dbReference type="InterPro" id="IPR006076">
    <property type="entry name" value="FAD-dep_OxRdtase"/>
</dbReference>
<dbReference type="EMBL" id="JBHFEH010000040">
    <property type="protein sequence ID" value="KAL2050997.1"/>
    <property type="molecule type" value="Genomic_DNA"/>
</dbReference>
<gene>
    <name evidence="2" type="ORF">ABVK25_008743</name>
</gene>
<dbReference type="Gene3D" id="3.50.50.60">
    <property type="entry name" value="FAD/NAD(P)-binding domain"/>
    <property type="match status" value="1"/>
</dbReference>
<dbReference type="InterPro" id="IPR036188">
    <property type="entry name" value="FAD/NAD-bd_sf"/>
</dbReference>
<dbReference type="SUPFAM" id="SSF51905">
    <property type="entry name" value="FAD/NAD(P)-binding domain"/>
    <property type="match status" value="1"/>
</dbReference>
<protein>
    <recommendedName>
        <fullName evidence="1">FAD dependent oxidoreductase domain-containing protein</fullName>
    </recommendedName>
</protein>
<sequence length="502" mass="54232">MKTLFECENMASLPTEKSSASFWHSEPSEFLLGHRTTAALPKEVDVVIVGSGITGASAARSLAEDEAAKGLSIVMLEAREACWGATGRNGGHCQPLLFERGPDVAAFELRNYHAIKSYISDNDIPCEWRALPGCRSFWTKALAKAAAKNVRELQNADPEIGKEVKVIENEDEIRKLRVNGAPGVTLTAVAASLWPYKLVTFMLEKLVKEHGLNLQTKTPVTKIEPLNPNSDDTAKGLRHTLHTSRGPLHARHIILATNGYTSHLLPSFTTLIVPERGVMTSLLPPANSTRLAASHGFVGANGGNPIHDDYLVQRPFNGMPNPRGHLMFGGGNVGKTMKTVDEDDDSVVDWGSVGYLKKALLGLLDLGGETEGIDELECTHAWSGILGTSIDQHPWVGTAPGEGMEGVWLAGGYSGHGMPNGALCGKAVVDMMLAQEAGLPVDAVQEQLVKSGNLPRSYLITKERIERCKRLDSVEVQDVKRLEGLKHLTALPGLKQQDDAKL</sequence>
<feature type="domain" description="FAD dependent oxidoreductase" evidence="1">
    <location>
        <begin position="45"/>
        <end position="431"/>
    </location>
</feature>
<name>A0ABR4AZB5_9LECA</name>
<accession>A0ABR4AZB5</accession>
<dbReference type="PANTHER" id="PTHR13847:SF129">
    <property type="entry name" value="FAD DEPENDENT OXIDOREDUCTASE"/>
    <property type="match status" value="1"/>
</dbReference>
<proteinExistence type="predicted"/>
<dbReference type="Proteomes" id="UP001590951">
    <property type="component" value="Unassembled WGS sequence"/>
</dbReference>
<comment type="caution">
    <text evidence="2">The sequence shown here is derived from an EMBL/GenBank/DDBJ whole genome shotgun (WGS) entry which is preliminary data.</text>
</comment>
<reference evidence="2 3" key="1">
    <citation type="submission" date="2024-09" db="EMBL/GenBank/DDBJ databases">
        <title>Rethinking Asexuality: The Enigmatic Case of Functional Sexual Genes in Lepraria (Stereocaulaceae).</title>
        <authorList>
            <person name="Doellman M."/>
            <person name="Sun Y."/>
            <person name="Barcenas-Pena A."/>
            <person name="Lumbsch H.T."/>
            <person name="Grewe F."/>
        </authorList>
    </citation>
    <scope>NUCLEOTIDE SEQUENCE [LARGE SCALE GENOMIC DNA]</scope>
    <source>
        <strain evidence="2 3">Grewe 0041</strain>
    </source>
</reference>
<dbReference type="PANTHER" id="PTHR13847">
    <property type="entry name" value="SARCOSINE DEHYDROGENASE-RELATED"/>
    <property type="match status" value="1"/>
</dbReference>
<keyword evidence="3" id="KW-1185">Reference proteome</keyword>
<organism evidence="2 3">
    <name type="scientific">Lepraria finkii</name>
    <dbReference type="NCBI Taxonomy" id="1340010"/>
    <lineage>
        <taxon>Eukaryota</taxon>
        <taxon>Fungi</taxon>
        <taxon>Dikarya</taxon>
        <taxon>Ascomycota</taxon>
        <taxon>Pezizomycotina</taxon>
        <taxon>Lecanoromycetes</taxon>
        <taxon>OSLEUM clade</taxon>
        <taxon>Lecanoromycetidae</taxon>
        <taxon>Lecanorales</taxon>
        <taxon>Lecanorineae</taxon>
        <taxon>Stereocaulaceae</taxon>
        <taxon>Lepraria</taxon>
    </lineage>
</organism>
<evidence type="ECO:0000313" key="2">
    <source>
        <dbReference type="EMBL" id="KAL2050997.1"/>
    </source>
</evidence>